<reference evidence="2" key="1">
    <citation type="submission" date="2019-08" db="EMBL/GenBank/DDBJ databases">
        <title>The genome of the North American firefly Photinus pyralis.</title>
        <authorList>
            <consortium name="Photinus pyralis genome working group"/>
            <person name="Fallon T.R."/>
            <person name="Sander Lower S.E."/>
            <person name="Weng J.-K."/>
        </authorList>
    </citation>
    <scope>NUCLEOTIDE SEQUENCE</scope>
    <source>
        <strain evidence="2">TRF0915ILg1</strain>
        <tissue evidence="2">Whole body</tissue>
    </source>
</reference>
<evidence type="ECO:0000313" key="3">
    <source>
        <dbReference type="Proteomes" id="UP000801492"/>
    </source>
</evidence>
<protein>
    <submittedName>
        <fullName evidence="2">Uncharacterized protein</fullName>
    </submittedName>
</protein>
<dbReference type="EMBL" id="VTPC01007834">
    <property type="protein sequence ID" value="KAF2893611.1"/>
    <property type="molecule type" value="Genomic_DNA"/>
</dbReference>
<dbReference type="OrthoDB" id="6752614at2759"/>
<dbReference type="AlphaFoldDB" id="A0A8K0GC73"/>
<dbReference type="Proteomes" id="UP000801492">
    <property type="component" value="Unassembled WGS sequence"/>
</dbReference>
<comment type="caution">
    <text evidence="2">The sequence shown here is derived from an EMBL/GenBank/DDBJ whole genome shotgun (WGS) entry which is preliminary data.</text>
</comment>
<feature type="region of interest" description="Disordered" evidence="1">
    <location>
        <begin position="92"/>
        <end position="140"/>
    </location>
</feature>
<dbReference type="Gene3D" id="3.30.420.10">
    <property type="entry name" value="Ribonuclease H-like superfamily/Ribonuclease H"/>
    <property type="match status" value="1"/>
</dbReference>
<name>A0A8K0GC73_IGNLU</name>
<keyword evidence="3" id="KW-1185">Reference proteome</keyword>
<organism evidence="2 3">
    <name type="scientific">Ignelater luminosus</name>
    <name type="common">Cucubano</name>
    <name type="synonym">Pyrophorus luminosus</name>
    <dbReference type="NCBI Taxonomy" id="2038154"/>
    <lineage>
        <taxon>Eukaryota</taxon>
        <taxon>Metazoa</taxon>
        <taxon>Ecdysozoa</taxon>
        <taxon>Arthropoda</taxon>
        <taxon>Hexapoda</taxon>
        <taxon>Insecta</taxon>
        <taxon>Pterygota</taxon>
        <taxon>Neoptera</taxon>
        <taxon>Endopterygota</taxon>
        <taxon>Coleoptera</taxon>
        <taxon>Polyphaga</taxon>
        <taxon>Elateriformia</taxon>
        <taxon>Elateroidea</taxon>
        <taxon>Elateridae</taxon>
        <taxon>Agrypninae</taxon>
        <taxon>Pyrophorini</taxon>
        <taxon>Ignelater</taxon>
    </lineage>
</organism>
<evidence type="ECO:0000256" key="1">
    <source>
        <dbReference type="SAM" id="MobiDB-lite"/>
    </source>
</evidence>
<dbReference type="InterPro" id="IPR036397">
    <property type="entry name" value="RNaseH_sf"/>
</dbReference>
<evidence type="ECO:0000313" key="2">
    <source>
        <dbReference type="EMBL" id="KAF2893611.1"/>
    </source>
</evidence>
<proteinExistence type="predicted"/>
<dbReference type="GO" id="GO:0003676">
    <property type="term" value="F:nucleic acid binding"/>
    <property type="evidence" value="ECO:0007669"/>
    <property type="project" value="InterPro"/>
</dbReference>
<gene>
    <name evidence="2" type="ORF">ILUMI_12563</name>
</gene>
<feature type="compositionally biased region" description="Low complexity" evidence="1">
    <location>
        <begin position="115"/>
        <end position="129"/>
    </location>
</feature>
<accession>A0A8K0GC73</accession>
<sequence length="212" mass="23778">MENEHRLIETRTQYPQEVKVWAGILSQRIIGPFFIEGTLSGKVFLNELQDRFRPVLDDAAREDQVICYKVDGQEGNEDAEDADESIQEETEYIDAQAPGNMKFRTIPTKSSQEASSSGTSRISTTSTSTAPKTRKRARQPDLFNEITGAMTTLTNAIAAKRQVKLHEEQKSKYSAIANFVESKMLLMTDDVAMSVEEEIVNLLVRGVRASKQ</sequence>